<dbReference type="InterPro" id="IPR004835">
    <property type="entry name" value="Chitin_synth"/>
</dbReference>
<evidence type="ECO:0000256" key="5">
    <source>
        <dbReference type="ARBA" id="ARBA00022679"/>
    </source>
</evidence>
<evidence type="ECO:0000256" key="9">
    <source>
        <dbReference type="ARBA" id="ARBA00023136"/>
    </source>
</evidence>
<dbReference type="PANTHER" id="PTHR22914">
    <property type="entry name" value="CHITIN SYNTHASE"/>
    <property type="match status" value="1"/>
</dbReference>
<evidence type="ECO:0000259" key="15">
    <source>
        <dbReference type="Pfam" id="PF23000"/>
    </source>
</evidence>
<keyword evidence="6 14" id="KW-0812">Transmembrane</keyword>
<sequence length="2027" mass="229613">MNLNSGLRHVRSLADLTGEDEGRHSLSPYGQRKRSISTHIAPADYGRLEEASNRGLSSSATVLLKAVDPSLELLASKISQAEINKRRLKMEKQFGGNYKDSVYATPTGRGDATRRPHHPGSNSSQNDFGIFISAHNSRDSVSPPPRLYGPNSGQASGRISPNPGMEFYTGPGAARHQRQPSDRFSDYEPPNDGHFKVNDVSRAKINSSRSSPGPHQNMLSAPYVKTPLAKHGSVPILDNLHDLSERNEPIPRSYSSANFDPQNLHTPPLFHNANTQGPGVQRRTEYVRVDNPDPRYTSTPSNILPTGDNSRESPPHDDVRVIRPEHPNSTLEGDHPSHATAPPKVNSSVDVPVKSNVNDVRNKLNNIFSRQLGINTPNRAPPSTDLSDHRAKPPPEIIEPPSRNHSLPISHADPADVASQLGGQQGPMAHNHIGGQQGPMAHNHIGGQQGPMAQNHIGGQQGPMVLNHIGGQQGPMAHNHIGGVLIPGPAVPNILGGPELRSSQQTLTSASDNEYQGNLTKMLSVNDVSKAAPTINITAESKPPIILTKESNGDPEPDYPDSESGISYDLSSTLNKKGKEDTESLAKTNDDNMEHEMEEEDPTWRPYDVFTVSEREAEDDNKVFKEILKVTRGSLYVFIVLIMLVGTVASRLSLFLLASDINKTKESRGKSVVLLMFCMCAPMVYSWLNAFMKILFGGKEWPTIRTFAVMLLFELVTTFGMCLLVFKILPSVDFFRGITVTFAMFQIPSVLQFMMLDKKPTCGIKTGMKFTSSIVAMLLQIGALAYFMIMDFSTEKSHTELSSHDYKSEHKVEETVLHNYVWEFPVALILMSVGWWENYVSSDWSLFGRVKLSFKHWRHVLQETRETSYFLIGPFKIALVIILGKYLADAEFALPTWHKDTKKTPGDFHAISYSLLYITLGSAILVTYLSGLACKLHMQKTAFAFPLILSPPVSLVVVYLQCRYEFLPVSWHSGTWLCPNLQIESLIQPIAVSGALWLSYCIIVSHIWFPKSERMAKIEKLFLTPHFNAIFPDFNLTLRRRRNDQELRATRFEHFTYVGEDAGDLVHPEGYVMPDENYVTPTIYVCATMWHETKREMTQLLKSLFRLDYSHCASKLAQAKFNIRDPDYFDMEIHIIFDDAFDIDLATNKFVPNQFVTQFVDSMEDAARSVVKGFIIIPSPVKVVTPYGGRLIWTMPGQTKMVVHLKDKNKIRHRKRWSQVMYLYYLLGFRLLGAGDGSDMHEEEKTRNPSANLRNRKKPRRDRSNGKNMPLKQLLMRVPPERYEQLVEMSENTFLLTLDGDVDFKPDSVKLLIDRMKKNKKVGAVCGRIHPIGSGPMVWYQQFEYAIGHWLQKAAEHVFGCVLCCPGCFSLFRGSAVMDDNVMKMYTTKPTEARHFIQFEQGEDRWLCTLLLQQGHRIDYSAGADALTYAPETFNEFFNQRRRWSPSTLANMMDLLASWRETVRVNDNISRLYILYQLTLMASSILAPSTVILMITSSYHAVLGLSNWWSYVLSVIPVAIYVVVCLTQKTDTQIKVGAVLTAIYTVVMMVATVGTIISIATENFSSPNVVFLSGLGIVFIVSALLHPQEIFCLIFGAIYFLVVPSTFILLTVFYLCNLNNVSWGTREVPKKMTPEEEEEQKLAEEERKRKKKSWNIFTTIGLLNIVNELRDVIKNVWGLRNDLQHVQDPNEQARVLNQEKSVKEVAPPKPKKTEKEMTGYEPDPENPHWLHLEEIGTGPVEVLDEPETEFWKFLIKKYLYPIEENKEQKEKIAKDLVEVRNNIVFIFIMLNFLWTVISLQLQSSEDMLKDYYIIQKYEPMSLVFLTVFASVMVIQFVGMIMHRWGTFLHLMSSTRIDWFSGAHSEDDFARFVVQEIQKHQNLEPVPDYGEAEDDDLSTLPSDIGSAPDYDPDDDILSGYGTVRTSYNNQMVWPQNWNQRPPTAGQFPRYENILDHKLGRLQQQFSQVGRSHRGNNQHLARQLSKRDGARGFSGWGHRDENMRQKFLQQNFQFPQHSNQDRLNRVSIM</sequence>
<feature type="transmembrane region" description="Helical" evidence="14">
    <location>
        <begin position="671"/>
        <end position="692"/>
    </location>
</feature>
<feature type="domain" description="Chitin synthase chs-1/2 N-terminal putative transporter" evidence="15">
    <location>
        <begin position="625"/>
        <end position="964"/>
    </location>
</feature>
<feature type="compositionally biased region" description="Basic and acidic residues" evidence="13">
    <location>
        <begin position="309"/>
        <end position="337"/>
    </location>
</feature>
<feature type="region of interest" description="Disordered" evidence="13">
    <location>
        <begin position="543"/>
        <end position="601"/>
    </location>
</feature>
<evidence type="ECO:0000256" key="14">
    <source>
        <dbReference type="SAM" id="Phobius"/>
    </source>
</evidence>
<feature type="compositionally biased region" description="Basic and acidic residues" evidence="13">
    <location>
        <begin position="1238"/>
        <end position="1247"/>
    </location>
</feature>
<evidence type="ECO:0000256" key="8">
    <source>
        <dbReference type="ARBA" id="ARBA00023054"/>
    </source>
</evidence>
<feature type="region of interest" description="Disordered" evidence="13">
    <location>
        <begin position="368"/>
        <end position="446"/>
    </location>
</feature>
<feature type="region of interest" description="Disordered" evidence="13">
    <location>
        <begin position="247"/>
        <end position="352"/>
    </location>
</feature>
<feature type="transmembrane region" description="Helical" evidence="14">
    <location>
        <begin position="868"/>
        <end position="888"/>
    </location>
</feature>
<feature type="compositionally biased region" description="Basic and acidic residues" evidence="13">
    <location>
        <begin position="577"/>
        <end position="595"/>
    </location>
</feature>
<evidence type="ECO:0000256" key="13">
    <source>
        <dbReference type="SAM" id="MobiDB-lite"/>
    </source>
</evidence>
<feature type="region of interest" description="Disordered" evidence="13">
    <location>
        <begin position="1698"/>
        <end position="1728"/>
    </location>
</feature>
<evidence type="ECO:0000256" key="11">
    <source>
        <dbReference type="ARBA" id="ARBA00046329"/>
    </source>
</evidence>
<accession>A0AAV2HNB1</accession>
<dbReference type="Proteomes" id="UP001497497">
    <property type="component" value="Unassembled WGS sequence"/>
</dbReference>
<keyword evidence="10" id="KW-0325">Glycoprotein</keyword>
<keyword evidence="8" id="KW-0175">Coiled coil</keyword>
<evidence type="ECO:0000256" key="10">
    <source>
        <dbReference type="ARBA" id="ARBA00023180"/>
    </source>
</evidence>
<feature type="compositionally biased region" description="Polar residues" evidence="13">
    <location>
        <begin position="253"/>
        <end position="265"/>
    </location>
</feature>
<dbReference type="PANTHER" id="PTHR22914:SF42">
    <property type="entry name" value="CHITIN SYNTHASE"/>
    <property type="match status" value="1"/>
</dbReference>
<feature type="transmembrane region" description="Helical" evidence="14">
    <location>
        <begin position="704"/>
        <end position="726"/>
    </location>
</feature>
<feature type="transmembrane region" description="Helical" evidence="14">
    <location>
        <begin position="738"/>
        <end position="756"/>
    </location>
</feature>
<evidence type="ECO:0000313" key="16">
    <source>
        <dbReference type="EMBL" id="CAL1533661.1"/>
    </source>
</evidence>
<feature type="region of interest" description="Disordered" evidence="13">
    <location>
        <begin position="1238"/>
        <end position="1271"/>
    </location>
</feature>
<dbReference type="GO" id="GO:0005886">
    <property type="term" value="C:plasma membrane"/>
    <property type="evidence" value="ECO:0007669"/>
    <property type="project" value="UniProtKB-SubCell"/>
</dbReference>
<dbReference type="Pfam" id="PF23000">
    <property type="entry name" value="ChitinSynthase_IV_N"/>
    <property type="match status" value="1"/>
</dbReference>
<comment type="caution">
    <text evidence="16">The sequence shown here is derived from an EMBL/GenBank/DDBJ whole genome shotgun (WGS) entry which is preliminary data.</text>
</comment>
<dbReference type="FunFam" id="3.90.550.10:FF:000139">
    <property type="entry name" value="Chitin synthase 8"/>
    <property type="match status" value="1"/>
</dbReference>
<feature type="region of interest" description="Disordered" evidence="13">
    <location>
        <begin position="14"/>
        <end position="37"/>
    </location>
</feature>
<dbReference type="GO" id="GO:0006031">
    <property type="term" value="P:chitin biosynthetic process"/>
    <property type="evidence" value="ECO:0007669"/>
    <property type="project" value="TreeGrafter"/>
</dbReference>
<feature type="transmembrane region" description="Helical" evidence="14">
    <location>
        <begin position="768"/>
        <end position="789"/>
    </location>
</feature>
<feature type="transmembrane region" description="Helical" evidence="14">
    <location>
        <begin position="1474"/>
        <end position="1496"/>
    </location>
</feature>
<feature type="transmembrane region" description="Helical" evidence="14">
    <location>
        <begin position="1592"/>
        <end position="1615"/>
    </location>
</feature>
<dbReference type="EC" id="2.4.1.16" evidence="2"/>
<evidence type="ECO:0000256" key="6">
    <source>
        <dbReference type="ARBA" id="ARBA00022692"/>
    </source>
</evidence>
<feature type="region of interest" description="Disordered" evidence="13">
    <location>
        <begin position="1883"/>
        <end position="1907"/>
    </location>
</feature>
<evidence type="ECO:0000256" key="3">
    <source>
        <dbReference type="ARBA" id="ARBA00022475"/>
    </source>
</evidence>
<feature type="transmembrane region" description="Helical" evidence="14">
    <location>
        <begin position="1538"/>
        <end position="1560"/>
    </location>
</feature>
<evidence type="ECO:0000313" key="17">
    <source>
        <dbReference type="Proteomes" id="UP001497497"/>
    </source>
</evidence>
<feature type="transmembrane region" description="Helical" evidence="14">
    <location>
        <begin position="1783"/>
        <end position="1801"/>
    </location>
</feature>
<gene>
    <name evidence="16" type="ORF">GSLYS_00007621001</name>
</gene>
<dbReference type="InterPro" id="IPR055120">
    <property type="entry name" value="Chs-1/2_IV_N"/>
</dbReference>
<keyword evidence="9 14" id="KW-0472">Membrane</keyword>
<keyword evidence="17" id="KW-1185">Reference proteome</keyword>
<comment type="similarity">
    <text evidence="11">Belongs to the chitin synthase family. Class IV subfamily.</text>
</comment>
<keyword evidence="3" id="KW-1003">Cell membrane</keyword>
<comment type="subcellular location">
    <subcellularLocation>
        <location evidence="1">Cell membrane</location>
        <topology evidence="1">Multi-pass membrane protein</topology>
    </subcellularLocation>
</comment>
<feature type="compositionally biased region" description="Polar residues" evidence="13">
    <location>
        <begin position="296"/>
        <end position="308"/>
    </location>
</feature>
<keyword evidence="7 14" id="KW-1133">Transmembrane helix</keyword>
<proteinExistence type="inferred from homology"/>
<dbReference type="CDD" id="cd04190">
    <property type="entry name" value="Chitin_synth_C"/>
    <property type="match status" value="1"/>
</dbReference>
<evidence type="ECO:0000256" key="12">
    <source>
        <dbReference type="ARBA" id="ARBA00048014"/>
    </source>
</evidence>
<comment type="catalytic activity">
    <reaction evidence="12">
        <text>[(1-&gt;4)-N-acetyl-beta-D-glucosaminyl](n) + UDP-N-acetyl-alpha-D-glucosamine = [(1-&gt;4)-N-acetyl-beta-D-glucosaminyl](n+1) + UDP + H(+)</text>
        <dbReference type="Rhea" id="RHEA:16637"/>
        <dbReference type="Rhea" id="RHEA-COMP:9593"/>
        <dbReference type="Rhea" id="RHEA-COMP:9595"/>
        <dbReference type="ChEBI" id="CHEBI:15378"/>
        <dbReference type="ChEBI" id="CHEBI:17029"/>
        <dbReference type="ChEBI" id="CHEBI:57705"/>
        <dbReference type="ChEBI" id="CHEBI:58223"/>
        <dbReference type="EC" id="2.4.1.16"/>
    </reaction>
</comment>
<feature type="transmembrane region" description="Helical" evidence="14">
    <location>
        <begin position="941"/>
        <end position="960"/>
    </location>
</feature>
<dbReference type="EMBL" id="CAXITT010000149">
    <property type="protein sequence ID" value="CAL1533661.1"/>
    <property type="molecule type" value="Genomic_DNA"/>
</dbReference>
<evidence type="ECO:0000256" key="1">
    <source>
        <dbReference type="ARBA" id="ARBA00004651"/>
    </source>
</evidence>
<keyword evidence="5" id="KW-0808">Transferase</keyword>
<feature type="compositionally biased region" description="Polar residues" evidence="13">
    <location>
        <begin position="368"/>
        <end position="378"/>
    </location>
</feature>
<dbReference type="Pfam" id="PF03142">
    <property type="entry name" value="Chitin_synth_2"/>
    <property type="match status" value="1"/>
</dbReference>
<keyword evidence="4" id="KW-0328">Glycosyltransferase</keyword>
<feature type="transmembrane region" description="Helical" evidence="14">
    <location>
        <begin position="1822"/>
        <end position="1844"/>
    </location>
</feature>
<feature type="region of interest" description="Disordered" evidence="13">
    <location>
        <begin position="1968"/>
        <end position="1996"/>
    </location>
</feature>
<feature type="transmembrane region" description="Helical" evidence="14">
    <location>
        <begin position="1566"/>
        <end position="1585"/>
    </location>
</feature>
<dbReference type="InterPro" id="IPR029044">
    <property type="entry name" value="Nucleotide-diphossugar_trans"/>
</dbReference>
<evidence type="ECO:0000256" key="2">
    <source>
        <dbReference type="ARBA" id="ARBA00012543"/>
    </source>
</evidence>
<name>A0AAV2HNB1_LYMST</name>
<feature type="transmembrane region" description="Helical" evidence="14">
    <location>
        <begin position="986"/>
        <end position="1009"/>
    </location>
</feature>
<evidence type="ECO:0000256" key="7">
    <source>
        <dbReference type="ARBA" id="ARBA00022989"/>
    </source>
</evidence>
<evidence type="ECO:0000256" key="4">
    <source>
        <dbReference type="ARBA" id="ARBA00022676"/>
    </source>
</evidence>
<feature type="compositionally biased region" description="Basic and acidic residues" evidence="13">
    <location>
        <begin position="282"/>
        <end position="293"/>
    </location>
</feature>
<feature type="transmembrane region" description="Helical" evidence="14">
    <location>
        <begin position="908"/>
        <end position="929"/>
    </location>
</feature>
<feature type="region of interest" description="Disordered" evidence="13">
    <location>
        <begin position="98"/>
        <end position="197"/>
    </location>
</feature>
<protein>
    <recommendedName>
        <fullName evidence="2">chitin synthase</fullName>
        <ecNumber evidence="2">2.4.1.16</ecNumber>
    </recommendedName>
</protein>
<organism evidence="16 17">
    <name type="scientific">Lymnaea stagnalis</name>
    <name type="common">Great pond snail</name>
    <name type="synonym">Helix stagnalis</name>
    <dbReference type="NCBI Taxonomy" id="6523"/>
    <lineage>
        <taxon>Eukaryota</taxon>
        <taxon>Metazoa</taxon>
        <taxon>Spiralia</taxon>
        <taxon>Lophotrochozoa</taxon>
        <taxon>Mollusca</taxon>
        <taxon>Gastropoda</taxon>
        <taxon>Heterobranchia</taxon>
        <taxon>Euthyneura</taxon>
        <taxon>Panpulmonata</taxon>
        <taxon>Hygrophila</taxon>
        <taxon>Lymnaeoidea</taxon>
        <taxon>Lymnaeidae</taxon>
        <taxon>Lymnaea</taxon>
    </lineage>
</organism>
<dbReference type="Gene3D" id="3.90.550.10">
    <property type="entry name" value="Spore Coat Polysaccharide Biosynthesis Protein SpsA, Chain A"/>
    <property type="match status" value="1"/>
</dbReference>
<feature type="compositionally biased region" description="Basic and acidic residues" evidence="13">
    <location>
        <begin position="179"/>
        <end position="197"/>
    </location>
</feature>
<feature type="transmembrane region" description="Helical" evidence="14">
    <location>
        <begin position="1508"/>
        <end position="1526"/>
    </location>
</feature>
<dbReference type="GO" id="GO:0004100">
    <property type="term" value="F:chitin synthase activity"/>
    <property type="evidence" value="ECO:0007669"/>
    <property type="project" value="UniProtKB-EC"/>
</dbReference>
<dbReference type="SUPFAM" id="SSF53448">
    <property type="entry name" value="Nucleotide-diphospho-sugar transferases"/>
    <property type="match status" value="1"/>
</dbReference>
<feature type="transmembrane region" description="Helical" evidence="14">
    <location>
        <begin position="635"/>
        <end position="659"/>
    </location>
</feature>
<reference evidence="16 17" key="1">
    <citation type="submission" date="2024-04" db="EMBL/GenBank/DDBJ databases">
        <authorList>
            <consortium name="Genoscope - CEA"/>
            <person name="William W."/>
        </authorList>
    </citation>
    <scope>NUCLEOTIDE SEQUENCE [LARGE SCALE GENOMIC DNA]</scope>
</reference>